<dbReference type="InterPro" id="IPR036885">
    <property type="entry name" value="SWIB_MDM2_dom_sf"/>
</dbReference>
<evidence type="ECO:0000256" key="5">
    <source>
        <dbReference type="ARBA" id="ARBA00023242"/>
    </source>
</evidence>
<evidence type="ECO:0000256" key="3">
    <source>
        <dbReference type="ARBA" id="ARBA00022771"/>
    </source>
</evidence>
<dbReference type="PROSITE" id="PS51925">
    <property type="entry name" value="SWIB_MDM2"/>
    <property type="match status" value="1"/>
</dbReference>
<dbReference type="Gene3D" id="2.30.30.380">
    <property type="entry name" value="Zn-finger domain of Sec23/24"/>
    <property type="match status" value="1"/>
</dbReference>
<evidence type="ECO:0000256" key="6">
    <source>
        <dbReference type="SAM" id="MobiDB-lite"/>
    </source>
</evidence>
<dbReference type="SUPFAM" id="SSF90209">
    <property type="entry name" value="Ran binding protein zinc finger-like"/>
    <property type="match status" value="1"/>
</dbReference>
<dbReference type="GO" id="GO:0005634">
    <property type="term" value="C:nucleus"/>
    <property type="evidence" value="ECO:0007669"/>
    <property type="project" value="UniProtKB-SubCell"/>
</dbReference>
<dbReference type="PANTHER" id="PTHR46858:SF13">
    <property type="entry name" value="E3 UBIQUITIN-PROTEIN LIGASE MDM2"/>
    <property type="match status" value="1"/>
</dbReference>
<keyword evidence="9" id="KW-1185">Reference proteome</keyword>
<comment type="subcellular location">
    <subcellularLocation>
        <location evidence="1">Nucleus</location>
    </subcellularLocation>
</comment>
<evidence type="ECO:0000256" key="4">
    <source>
        <dbReference type="ARBA" id="ARBA00022833"/>
    </source>
</evidence>
<feature type="region of interest" description="Disordered" evidence="6">
    <location>
        <begin position="181"/>
        <end position="208"/>
    </location>
</feature>
<feature type="compositionally biased region" description="Basic and acidic residues" evidence="6">
    <location>
        <begin position="78"/>
        <end position="87"/>
    </location>
</feature>
<dbReference type="GO" id="GO:0016567">
    <property type="term" value="P:protein ubiquitination"/>
    <property type="evidence" value="ECO:0007669"/>
    <property type="project" value="TreeGrafter"/>
</dbReference>
<dbReference type="SUPFAM" id="SSF47592">
    <property type="entry name" value="SWIB/MDM2 domain"/>
    <property type="match status" value="1"/>
</dbReference>
<accession>A0A7J5XGR8</accession>
<feature type="region of interest" description="Disordered" evidence="6">
    <location>
        <begin position="63"/>
        <end position="87"/>
    </location>
</feature>
<dbReference type="Gene3D" id="1.10.245.10">
    <property type="entry name" value="SWIB/MDM2 domain"/>
    <property type="match status" value="1"/>
</dbReference>
<protein>
    <recommendedName>
        <fullName evidence="7">DM2 domain-containing protein</fullName>
    </recommendedName>
</protein>
<keyword evidence="2" id="KW-0479">Metal-binding</keyword>
<dbReference type="GO" id="GO:0061630">
    <property type="term" value="F:ubiquitin protein ligase activity"/>
    <property type="evidence" value="ECO:0007669"/>
    <property type="project" value="TreeGrafter"/>
</dbReference>
<dbReference type="GO" id="GO:0010468">
    <property type="term" value="P:regulation of gene expression"/>
    <property type="evidence" value="ECO:0007669"/>
    <property type="project" value="TreeGrafter"/>
</dbReference>
<gene>
    <name evidence="8" type="ORF">F7725_028591</name>
</gene>
<dbReference type="GO" id="GO:0008270">
    <property type="term" value="F:zinc ion binding"/>
    <property type="evidence" value="ECO:0007669"/>
    <property type="project" value="UniProtKB-KW"/>
</dbReference>
<dbReference type="InterPro" id="IPR003121">
    <property type="entry name" value="SWIB_MDM2_domain"/>
</dbReference>
<feature type="compositionally biased region" description="Low complexity" evidence="6">
    <location>
        <begin position="184"/>
        <end position="207"/>
    </location>
</feature>
<evidence type="ECO:0000259" key="7">
    <source>
        <dbReference type="PROSITE" id="PS51925"/>
    </source>
</evidence>
<evidence type="ECO:0000313" key="8">
    <source>
        <dbReference type="EMBL" id="KAF3836033.1"/>
    </source>
</evidence>
<dbReference type="GO" id="GO:0043066">
    <property type="term" value="P:negative regulation of apoptotic process"/>
    <property type="evidence" value="ECO:0007669"/>
    <property type="project" value="InterPro"/>
</dbReference>
<keyword evidence="3" id="KW-0863">Zinc-finger</keyword>
<dbReference type="OrthoDB" id="24526at2759"/>
<dbReference type="Proteomes" id="UP000518266">
    <property type="component" value="Unassembled WGS sequence"/>
</dbReference>
<proteinExistence type="predicted"/>
<dbReference type="GO" id="GO:0002039">
    <property type="term" value="F:p53 binding"/>
    <property type="evidence" value="ECO:0007669"/>
    <property type="project" value="TreeGrafter"/>
</dbReference>
<dbReference type="InterPro" id="IPR016495">
    <property type="entry name" value="p53_neg-reg_MDM_2/4"/>
</dbReference>
<dbReference type="PIRSF" id="PIRSF006748">
    <property type="entry name" value="p53_MDM_2/4"/>
    <property type="match status" value="1"/>
</dbReference>
<dbReference type="EMBL" id="JAAKFY010000024">
    <property type="protein sequence ID" value="KAF3836033.1"/>
    <property type="molecule type" value="Genomic_DNA"/>
</dbReference>
<sequence>MKEVMFYLGQYIFQKQLYDQKQQHIIHCSQDALGRVLGVDSFSVKDTQVLFPMITKNLVLIKSQDSPPSPIEPQSETQTDKGAESGRSEITVAASDPESDNFSVEFEVDSDDYSEDEASLMSTDDEVYEVTIFEAEDNDSFDEDTEIGEADYWRCVKCDELNPPLPGKCLRCWTLSEASLHPKSQQNTPDSQPSSSSIDSQELLPSSRNTPSTLVLLLESLIWRAVFLQNGVFPTPVWIRV</sequence>
<evidence type="ECO:0000256" key="2">
    <source>
        <dbReference type="ARBA" id="ARBA00022723"/>
    </source>
</evidence>
<dbReference type="InterPro" id="IPR036443">
    <property type="entry name" value="Znf_RanBP2_sf"/>
</dbReference>
<dbReference type="AlphaFoldDB" id="A0A7J5XGR8"/>
<organism evidence="8 9">
    <name type="scientific">Dissostichus mawsoni</name>
    <name type="common">Antarctic cod</name>
    <dbReference type="NCBI Taxonomy" id="36200"/>
    <lineage>
        <taxon>Eukaryota</taxon>
        <taxon>Metazoa</taxon>
        <taxon>Chordata</taxon>
        <taxon>Craniata</taxon>
        <taxon>Vertebrata</taxon>
        <taxon>Euteleostomi</taxon>
        <taxon>Actinopterygii</taxon>
        <taxon>Neopterygii</taxon>
        <taxon>Teleostei</taxon>
        <taxon>Neoteleostei</taxon>
        <taxon>Acanthomorphata</taxon>
        <taxon>Eupercaria</taxon>
        <taxon>Perciformes</taxon>
        <taxon>Notothenioidei</taxon>
        <taxon>Nototheniidae</taxon>
        <taxon>Dissostichus</taxon>
    </lineage>
</organism>
<dbReference type="PANTHER" id="PTHR46858">
    <property type="entry name" value="OS05G0521000 PROTEIN"/>
    <property type="match status" value="1"/>
</dbReference>
<keyword evidence="5" id="KW-0539">Nucleus</keyword>
<keyword evidence="4" id="KW-0862">Zinc</keyword>
<evidence type="ECO:0000256" key="1">
    <source>
        <dbReference type="ARBA" id="ARBA00004123"/>
    </source>
</evidence>
<feature type="domain" description="DM2" evidence="7">
    <location>
        <begin position="1"/>
        <end position="60"/>
    </location>
</feature>
<dbReference type="GO" id="GO:0051726">
    <property type="term" value="P:regulation of cell cycle"/>
    <property type="evidence" value="ECO:0007669"/>
    <property type="project" value="InterPro"/>
</dbReference>
<dbReference type="PROSITE" id="PS01358">
    <property type="entry name" value="ZF_RANBP2_1"/>
    <property type="match status" value="1"/>
</dbReference>
<evidence type="ECO:0000313" key="9">
    <source>
        <dbReference type="Proteomes" id="UP000518266"/>
    </source>
</evidence>
<name>A0A7J5XGR8_DISMA</name>
<reference evidence="8 9" key="1">
    <citation type="submission" date="2020-03" db="EMBL/GenBank/DDBJ databases">
        <title>Dissostichus mawsoni Genome sequencing and assembly.</title>
        <authorList>
            <person name="Park H."/>
        </authorList>
    </citation>
    <scope>NUCLEOTIDE SEQUENCE [LARGE SCALE GENOMIC DNA]</scope>
    <source>
        <strain evidence="8">DM0001</strain>
        <tissue evidence="8">Muscle</tissue>
    </source>
</reference>
<comment type="caution">
    <text evidence="8">The sequence shown here is derived from an EMBL/GenBank/DDBJ whole genome shotgun (WGS) entry which is preliminary data.</text>
</comment>
<dbReference type="InterPro" id="IPR001876">
    <property type="entry name" value="Znf_RanBP2"/>
</dbReference>